<dbReference type="Gene3D" id="1.20.1600.10">
    <property type="entry name" value="Outer membrane efflux proteins (OEP)"/>
    <property type="match status" value="1"/>
</dbReference>
<organism evidence="3 4">
    <name type="scientific">Candidatus Magnetoglobus multicellularis str. Araruama</name>
    <dbReference type="NCBI Taxonomy" id="890399"/>
    <lineage>
        <taxon>Bacteria</taxon>
        <taxon>Pseudomonadati</taxon>
        <taxon>Thermodesulfobacteriota</taxon>
        <taxon>Desulfobacteria</taxon>
        <taxon>Desulfobacterales</taxon>
        <taxon>Desulfobacteraceae</taxon>
        <taxon>Candidatus Magnetoglobus</taxon>
    </lineage>
</organism>
<comment type="similarity">
    <text evidence="1 2">Belongs to the outer membrane factor (OMF) (TC 1.B.17) family.</text>
</comment>
<dbReference type="NCBIfam" id="TIGR01845">
    <property type="entry name" value="outer_NodT"/>
    <property type="match status" value="1"/>
</dbReference>
<keyword evidence="2" id="KW-0564">Palmitate</keyword>
<comment type="subcellular location">
    <subcellularLocation>
        <location evidence="2">Cell membrane</location>
        <topology evidence="2">Lipid-anchor</topology>
    </subcellularLocation>
</comment>
<dbReference type="PANTHER" id="PTHR30203:SF33">
    <property type="entry name" value="BLR4455 PROTEIN"/>
    <property type="match status" value="1"/>
</dbReference>
<comment type="caution">
    <text evidence="3">The sequence shown here is derived from an EMBL/GenBank/DDBJ whole genome shotgun (WGS) entry which is preliminary data.</text>
</comment>
<dbReference type="PROSITE" id="PS51257">
    <property type="entry name" value="PROKAR_LIPOPROTEIN"/>
    <property type="match status" value="1"/>
</dbReference>
<evidence type="ECO:0000313" key="3">
    <source>
        <dbReference type="EMBL" id="ETR72340.1"/>
    </source>
</evidence>
<dbReference type="Gene3D" id="2.20.200.10">
    <property type="entry name" value="Outer membrane efflux proteins (OEP)"/>
    <property type="match status" value="1"/>
</dbReference>
<keyword evidence="2" id="KW-0812">Transmembrane</keyword>
<dbReference type="GO" id="GO:0015562">
    <property type="term" value="F:efflux transmembrane transporter activity"/>
    <property type="evidence" value="ECO:0007669"/>
    <property type="project" value="InterPro"/>
</dbReference>
<evidence type="ECO:0000256" key="2">
    <source>
        <dbReference type="RuleBase" id="RU362097"/>
    </source>
</evidence>
<dbReference type="PANTHER" id="PTHR30203">
    <property type="entry name" value="OUTER MEMBRANE CATION EFFLUX PROTEIN"/>
    <property type="match status" value="1"/>
</dbReference>
<dbReference type="InterPro" id="IPR010131">
    <property type="entry name" value="MdtP/NodT-like"/>
</dbReference>
<keyword evidence="2" id="KW-1134">Transmembrane beta strand</keyword>
<accession>A0A1V1PC04</accession>
<keyword evidence="2" id="KW-0449">Lipoprotein</keyword>
<proteinExistence type="inferred from homology"/>
<evidence type="ECO:0000313" key="4">
    <source>
        <dbReference type="Proteomes" id="UP000189670"/>
    </source>
</evidence>
<dbReference type="InterPro" id="IPR003423">
    <property type="entry name" value="OMP_efflux"/>
</dbReference>
<name>A0A1V1PC04_9BACT</name>
<feature type="signal peptide" evidence="2">
    <location>
        <begin position="1"/>
        <end position="19"/>
    </location>
</feature>
<keyword evidence="2" id="KW-0732">Signal</keyword>
<dbReference type="Pfam" id="PF02321">
    <property type="entry name" value="OEP"/>
    <property type="match status" value="2"/>
</dbReference>
<protein>
    <submittedName>
        <fullName evidence="3">Outer membrane efflux protein</fullName>
    </submittedName>
</protein>
<keyword evidence="2" id="KW-0472">Membrane</keyword>
<gene>
    <name evidence="3" type="ORF">OMM_01798</name>
</gene>
<sequence length="470" mass="53470">MTFKTFALITLLIITSGCAYFQSITPKAISKNELPGHYSFAISKKKPGLFLGIQSFDDNELRQLIASAMKNNFTLNSERAQYMQAKAQAMILGALKYPRVNASLEPSLSKTRSNLSGTSSWINQFSLGLMSSFEMDLWGRIRAQKRQAEYQLNAVELDYQAAMISLIAEITLCWVDIISQRIQQDLLQKQLTTNGMYLKLIRLRFQKGMVGSLDVYQQQQVVESIASQLPLIKKQERLRYNQLGLLCGAPQSNLTISRNKFPTIKDLPSAGIPSDLLSNRPDIQASWNRLQASYKNVWVSKTQQLPSLTLSATGNFESNKISSLFDAWFVRLAGQFTTPLFDAGRLHAETQLSKAKAQAQLIQYRRIVFNAIREVEDALTQKHYQDLHLKALKQEQQTAQKALDESRNRYQKGLSSYLPVLTHTLSVQRLEREIIQQTAQYVHYHVYLYRALGGQFPLSYLNYSLGEENE</sequence>
<dbReference type="SUPFAM" id="SSF56954">
    <property type="entry name" value="Outer membrane efflux proteins (OEP)"/>
    <property type="match status" value="1"/>
</dbReference>
<reference evidence="4" key="1">
    <citation type="submission" date="2012-11" db="EMBL/GenBank/DDBJ databases">
        <authorList>
            <person name="Lucero-Rivera Y.E."/>
            <person name="Tovar-Ramirez D."/>
        </authorList>
    </citation>
    <scope>NUCLEOTIDE SEQUENCE [LARGE SCALE GENOMIC DNA]</scope>
    <source>
        <strain evidence="4">Araruama</strain>
    </source>
</reference>
<dbReference type="GO" id="GO:0005886">
    <property type="term" value="C:plasma membrane"/>
    <property type="evidence" value="ECO:0007669"/>
    <property type="project" value="UniProtKB-SubCell"/>
</dbReference>
<feature type="chain" id="PRO_5010601354" evidence="2">
    <location>
        <begin position="20"/>
        <end position="470"/>
    </location>
</feature>
<dbReference type="EMBL" id="ATBP01000159">
    <property type="protein sequence ID" value="ETR72340.1"/>
    <property type="molecule type" value="Genomic_DNA"/>
</dbReference>
<dbReference type="AlphaFoldDB" id="A0A1V1PC04"/>
<evidence type="ECO:0000256" key="1">
    <source>
        <dbReference type="ARBA" id="ARBA00007613"/>
    </source>
</evidence>
<dbReference type="Proteomes" id="UP000189670">
    <property type="component" value="Unassembled WGS sequence"/>
</dbReference>